<name>A0A7J5B979_9MICO</name>
<dbReference type="RefSeq" id="WP_104253399.1">
    <property type="nucleotide sequence ID" value="NZ_CANKVH010000002.1"/>
</dbReference>
<evidence type="ECO:0000313" key="1">
    <source>
        <dbReference type="EMBL" id="KAB1639890.1"/>
    </source>
</evidence>
<protein>
    <submittedName>
        <fullName evidence="1">DUF3145 domain-containing protein</fullName>
    </submittedName>
</protein>
<dbReference type="OrthoDB" id="3210860at2"/>
<accession>A0A7J5B979</accession>
<dbReference type="Pfam" id="PF11343">
    <property type="entry name" value="DUF3145"/>
    <property type="match status" value="1"/>
</dbReference>
<organism evidence="1 2">
    <name type="scientific">Pseudoclavibacter terrae</name>
    <dbReference type="NCBI Taxonomy" id="1530195"/>
    <lineage>
        <taxon>Bacteria</taxon>
        <taxon>Bacillati</taxon>
        <taxon>Actinomycetota</taxon>
        <taxon>Actinomycetes</taxon>
        <taxon>Micrococcales</taxon>
        <taxon>Microbacteriaceae</taxon>
        <taxon>Pseudoclavibacter</taxon>
    </lineage>
</organism>
<dbReference type="Proteomes" id="UP000490386">
    <property type="component" value="Unassembled WGS sequence"/>
</dbReference>
<keyword evidence="2" id="KW-1185">Reference proteome</keyword>
<evidence type="ECO:0000313" key="2">
    <source>
        <dbReference type="Proteomes" id="UP000490386"/>
    </source>
</evidence>
<proteinExistence type="predicted"/>
<dbReference type="AlphaFoldDB" id="A0A7J5B979"/>
<dbReference type="InterPro" id="IPR021491">
    <property type="entry name" value="DUF3145"/>
</dbReference>
<reference evidence="1 2" key="1">
    <citation type="submission" date="2019-09" db="EMBL/GenBank/DDBJ databases">
        <title>Phylogeny of genus Pseudoclavibacter and closely related genus.</title>
        <authorList>
            <person name="Li Y."/>
        </authorList>
    </citation>
    <scope>NUCLEOTIDE SEQUENCE [LARGE SCALE GENOMIC DNA]</scope>
    <source>
        <strain evidence="1 2">THG-MD12</strain>
    </source>
</reference>
<sequence>MVAPNAGGVLYVHSSPKALCQHVEWGVGRALGYAVNLPWIDQPVIPGQLRAEFTWEGEPGAGAAIASHLRGWAHLRFEVTEDARPGVDGGRWMHTPELGIYYAQTDASGGVVVPEERVRYAMEIAGGNASELHRELRLALGQAWDDELEPFRIAGDESPVVWMHHRVG</sequence>
<comment type="caution">
    <text evidence="1">The sequence shown here is derived from an EMBL/GenBank/DDBJ whole genome shotgun (WGS) entry which is preliminary data.</text>
</comment>
<dbReference type="EMBL" id="WBJX01000001">
    <property type="protein sequence ID" value="KAB1639890.1"/>
    <property type="molecule type" value="Genomic_DNA"/>
</dbReference>
<gene>
    <name evidence="1" type="ORF">F8O03_06165</name>
</gene>